<keyword evidence="3" id="KW-1185">Reference proteome</keyword>
<feature type="signal peptide" evidence="1">
    <location>
        <begin position="1"/>
        <end position="41"/>
    </location>
</feature>
<accession>A0A5A9GRW9</accession>
<organism evidence="2 3">
    <name type="scientific">Azospirillum lipoferum</name>
    <dbReference type="NCBI Taxonomy" id="193"/>
    <lineage>
        <taxon>Bacteria</taxon>
        <taxon>Pseudomonadati</taxon>
        <taxon>Pseudomonadota</taxon>
        <taxon>Alphaproteobacteria</taxon>
        <taxon>Rhodospirillales</taxon>
        <taxon>Azospirillaceae</taxon>
        <taxon>Azospirillum</taxon>
    </lineage>
</organism>
<gene>
    <name evidence="2" type="ORF">FZ942_09065</name>
</gene>
<evidence type="ECO:0000313" key="3">
    <source>
        <dbReference type="Proteomes" id="UP000324927"/>
    </source>
</evidence>
<protein>
    <recommendedName>
        <fullName evidence="4">DUF922 domain-containing protein</fullName>
    </recommendedName>
</protein>
<dbReference type="Proteomes" id="UP000324927">
    <property type="component" value="Unassembled WGS sequence"/>
</dbReference>
<evidence type="ECO:0000256" key="1">
    <source>
        <dbReference type="SAM" id="SignalP"/>
    </source>
</evidence>
<comment type="caution">
    <text evidence="2">The sequence shown here is derived from an EMBL/GenBank/DDBJ whole genome shotgun (WGS) entry which is preliminary data.</text>
</comment>
<proteinExistence type="predicted"/>
<feature type="chain" id="PRO_5022796234" description="DUF922 domain-containing protein" evidence="1">
    <location>
        <begin position="42"/>
        <end position="259"/>
    </location>
</feature>
<evidence type="ECO:0000313" key="2">
    <source>
        <dbReference type="EMBL" id="KAA0597231.1"/>
    </source>
</evidence>
<keyword evidence="1" id="KW-0732">Signal</keyword>
<evidence type="ECO:0008006" key="4">
    <source>
        <dbReference type="Google" id="ProtNLM"/>
    </source>
</evidence>
<dbReference type="OrthoDB" id="7261669at2"/>
<name>A0A5A9GRW9_AZOLI</name>
<dbReference type="EMBL" id="VTTN01000002">
    <property type="protein sequence ID" value="KAA0597231.1"/>
    <property type="molecule type" value="Genomic_DNA"/>
</dbReference>
<reference evidence="2 3" key="1">
    <citation type="submission" date="2019-08" db="EMBL/GenBank/DDBJ databases">
        <authorList>
            <person name="Grouzdev D."/>
            <person name="Tikhonova E."/>
            <person name="Kravchenko I."/>
        </authorList>
    </citation>
    <scope>NUCLEOTIDE SEQUENCE [LARGE SCALE GENOMIC DNA]</scope>
    <source>
        <strain evidence="2 3">59b</strain>
    </source>
</reference>
<dbReference type="AlphaFoldDB" id="A0A5A9GRW9"/>
<sequence>MSPAAKSLVGERFPGNSAGMTVRLLFLALLGMLLAASPAAAQSNGCAGFPPAKLDLDTVLVPIQRDDALTIAQLTRLPGRTPGPVSAADSHVLGLTQARYGEQSQVSALFKAMGDGTYCASASALTISFGFQQRIVHVAREIPANSCLYGEVLAHEMRHVAVDEALLRETMPQVRSRLEQVIAEMTPVRSRSQSQAMAAIRRPLESAMRRIMQDFGRERDRRQAQVDTVEEYERVSRVCNGEARNYLPKPATRRTVRQG</sequence>